<proteinExistence type="predicted"/>
<evidence type="ECO:0000313" key="2">
    <source>
        <dbReference type="Proteomes" id="UP000189580"/>
    </source>
</evidence>
<keyword evidence="2" id="KW-1185">Reference proteome</keyword>
<reference evidence="1 2" key="1">
    <citation type="submission" date="2016-02" db="EMBL/GenBank/DDBJ databases">
        <title>Complete genome sequence and transcriptome regulation of the pentose utilising yeast Sugiyamaella lignohabitans.</title>
        <authorList>
            <person name="Bellasio M."/>
            <person name="Peymann A."/>
            <person name="Valli M."/>
            <person name="Sipitzky M."/>
            <person name="Graf A."/>
            <person name="Sauer M."/>
            <person name="Marx H."/>
            <person name="Mattanovich D."/>
        </authorList>
    </citation>
    <scope>NUCLEOTIDE SEQUENCE [LARGE SCALE GENOMIC DNA]</scope>
    <source>
        <strain evidence="1 2">CBS 10342</strain>
    </source>
</reference>
<dbReference type="PANTHER" id="PTHR28158">
    <property type="entry name" value="37S RIBOSOMAL PROTEIN S35, MITOCHONDRIAL"/>
    <property type="match status" value="1"/>
</dbReference>
<dbReference type="Proteomes" id="UP000189580">
    <property type="component" value="Chromosome a"/>
</dbReference>
<dbReference type="OrthoDB" id="10052321at2759"/>
<dbReference type="RefSeq" id="XP_018735980.1">
    <property type="nucleotide sequence ID" value="XM_018878703.1"/>
</dbReference>
<dbReference type="GeneID" id="30033638"/>
<gene>
    <name evidence="1" type="primary">MRPS35</name>
    <name evidence="1" type="ORF">AWJ20_1797</name>
</gene>
<dbReference type="PANTHER" id="PTHR28158:SF1">
    <property type="entry name" value="SMALL RIBOSOMAL SUBUNIT PROTEIN MS45"/>
    <property type="match status" value="1"/>
</dbReference>
<keyword evidence="1" id="KW-0689">Ribosomal protein</keyword>
<sequence length="198" mass="22669">MISLQCRKPVSGTMTGIFGQRFASSLRSGQSKKKKATNPRMELNRFLGPKNFKGLYYRNPLAYTPDYAKYSKDANYITAYPIRQEDRMGPAVKWDQVFQSADNRRQYARNIDPLKPFADNPRCKSALLISDALRQSIIDEHNGGLSTQRISFKYKIALPRVEAIIKLYGVEQQFLSQVSINCALINFRSGHLLVYDDF</sequence>
<dbReference type="GO" id="GO:0005763">
    <property type="term" value="C:mitochondrial small ribosomal subunit"/>
    <property type="evidence" value="ECO:0007669"/>
    <property type="project" value="TreeGrafter"/>
</dbReference>
<dbReference type="KEGG" id="slb:AWJ20_1797"/>
<evidence type="ECO:0000313" key="1">
    <source>
        <dbReference type="EMBL" id="ANB13503.1"/>
    </source>
</evidence>
<dbReference type="Pfam" id="PF12298">
    <property type="entry name" value="Bot1p"/>
    <property type="match status" value="1"/>
</dbReference>
<accession>A0A167E0I7</accession>
<dbReference type="EMBL" id="CP014501">
    <property type="protein sequence ID" value="ANB13503.1"/>
    <property type="molecule type" value="Genomic_DNA"/>
</dbReference>
<protein>
    <submittedName>
        <fullName evidence="1">Mitochondrial 37S ribosomal protein MRPS35</fullName>
    </submittedName>
</protein>
<dbReference type="AlphaFoldDB" id="A0A167E0I7"/>
<organism evidence="1 2">
    <name type="scientific">Sugiyamaella lignohabitans</name>
    <dbReference type="NCBI Taxonomy" id="796027"/>
    <lineage>
        <taxon>Eukaryota</taxon>
        <taxon>Fungi</taxon>
        <taxon>Dikarya</taxon>
        <taxon>Ascomycota</taxon>
        <taxon>Saccharomycotina</taxon>
        <taxon>Dipodascomycetes</taxon>
        <taxon>Dipodascales</taxon>
        <taxon>Trichomonascaceae</taxon>
        <taxon>Sugiyamaella</taxon>
    </lineage>
</organism>
<name>A0A167E0I7_9ASCO</name>
<dbReference type="InterPro" id="IPR021036">
    <property type="entry name" value="Ribosomal_mS45"/>
</dbReference>
<dbReference type="GO" id="GO:0032543">
    <property type="term" value="P:mitochondrial translation"/>
    <property type="evidence" value="ECO:0007669"/>
    <property type="project" value="TreeGrafter"/>
</dbReference>
<keyword evidence="1" id="KW-0687">Ribonucleoprotein</keyword>
<dbReference type="GO" id="GO:0003735">
    <property type="term" value="F:structural constituent of ribosome"/>
    <property type="evidence" value="ECO:0007669"/>
    <property type="project" value="TreeGrafter"/>
</dbReference>